<dbReference type="GO" id="GO:0016491">
    <property type="term" value="F:oxidoreductase activity"/>
    <property type="evidence" value="ECO:0007669"/>
    <property type="project" value="UniProtKB-KW"/>
</dbReference>
<dbReference type="Pfam" id="PF08246">
    <property type="entry name" value="Inhibitor_I29"/>
    <property type="match status" value="1"/>
</dbReference>
<dbReference type="PROSITE" id="PS00640">
    <property type="entry name" value="THIOL_PROTEASE_ASN"/>
    <property type="match status" value="1"/>
</dbReference>
<evidence type="ECO:0000256" key="5">
    <source>
        <dbReference type="ARBA" id="ARBA00022807"/>
    </source>
</evidence>
<feature type="domain" description="Granulins" evidence="9">
    <location>
        <begin position="672"/>
        <end position="729"/>
    </location>
</feature>
<comment type="caution">
    <text evidence="12">The sequence shown here is derived from an EMBL/GenBank/DDBJ whole genome shotgun (WGS) entry which is preliminary data.</text>
</comment>
<dbReference type="SMART" id="SM00277">
    <property type="entry name" value="GRAN"/>
    <property type="match status" value="1"/>
</dbReference>
<dbReference type="PANTHER" id="PTHR12411">
    <property type="entry name" value="CYSTEINE PROTEASE FAMILY C1-RELATED"/>
    <property type="match status" value="1"/>
</dbReference>
<dbReference type="CDD" id="cd02248">
    <property type="entry name" value="Peptidase_C1A"/>
    <property type="match status" value="1"/>
</dbReference>
<dbReference type="Gene3D" id="2.10.25.160">
    <property type="entry name" value="Granulin"/>
    <property type="match status" value="1"/>
</dbReference>
<evidence type="ECO:0000256" key="4">
    <source>
        <dbReference type="ARBA" id="ARBA00022801"/>
    </source>
</evidence>
<keyword evidence="4" id="KW-0378">Hydrolase</keyword>
<dbReference type="OrthoDB" id="10253408at2759"/>
<dbReference type="InterPro" id="IPR000118">
    <property type="entry name" value="Granulin"/>
</dbReference>
<evidence type="ECO:0000259" key="9">
    <source>
        <dbReference type="SMART" id="SM00277"/>
    </source>
</evidence>
<dbReference type="SMART" id="SM00645">
    <property type="entry name" value="Pept_C1"/>
    <property type="match status" value="1"/>
</dbReference>
<dbReference type="FunFam" id="2.10.25.160:FF:000002">
    <property type="entry name" value="Cysteine protease 1"/>
    <property type="match status" value="1"/>
</dbReference>
<dbReference type="GO" id="GO:0006508">
    <property type="term" value="P:proteolysis"/>
    <property type="evidence" value="ECO:0007669"/>
    <property type="project" value="UniProtKB-KW"/>
</dbReference>
<dbReference type="Proteomes" id="UP000594638">
    <property type="component" value="Unassembled WGS sequence"/>
</dbReference>
<keyword evidence="2" id="KW-0645">Protease</keyword>
<evidence type="ECO:0000256" key="3">
    <source>
        <dbReference type="ARBA" id="ARBA00022729"/>
    </source>
</evidence>
<dbReference type="PROSITE" id="PS00070">
    <property type="entry name" value="ALDEHYDE_DEHYDR_CYS"/>
    <property type="match status" value="1"/>
</dbReference>
<organism evidence="12 13">
    <name type="scientific">Olea europaea subsp. europaea</name>
    <dbReference type="NCBI Taxonomy" id="158383"/>
    <lineage>
        <taxon>Eukaryota</taxon>
        <taxon>Viridiplantae</taxon>
        <taxon>Streptophyta</taxon>
        <taxon>Embryophyta</taxon>
        <taxon>Tracheophyta</taxon>
        <taxon>Spermatophyta</taxon>
        <taxon>Magnoliopsida</taxon>
        <taxon>eudicotyledons</taxon>
        <taxon>Gunneridae</taxon>
        <taxon>Pentapetalae</taxon>
        <taxon>asterids</taxon>
        <taxon>lamiids</taxon>
        <taxon>Lamiales</taxon>
        <taxon>Oleaceae</taxon>
        <taxon>Oleeae</taxon>
        <taxon>Olea</taxon>
    </lineage>
</organism>
<dbReference type="InterPro" id="IPR000169">
    <property type="entry name" value="Pept_cys_AS"/>
</dbReference>
<dbReference type="Pfam" id="PF00396">
    <property type="entry name" value="Granulin"/>
    <property type="match status" value="1"/>
</dbReference>
<dbReference type="InterPro" id="IPR013128">
    <property type="entry name" value="Peptidase_C1A"/>
</dbReference>
<dbReference type="PROSITE" id="PS00639">
    <property type="entry name" value="THIOL_PROTEASE_HIS"/>
    <property type="match status" value="1"/>
</dbReference>
<dbReference type="InterPro" id="IPR013201">
    <property type="entry name" value="Prot_inhib_I29"/>
</dbReference>
<gene>
    <name evidence="12" type="ORF">OLEA9_A112720</name>
</gene>
<dbReference type="InterPro" id="IPR039417">
    <property type="entry name" value="Peptidase_C1A_papain-like"/>
</dbReference>
<dbReference type="GO" id="GO:0008234">
    <property type="term" value="F:cysteine-type peptidase activity"/>
    <property type="evidence" value="ECO:0007669"/>
    <property type="project" value="UniProtKB-KW"/>
</dbReference>
<dbReference type="PROSITE" id="PS00139">
    <property type="entry name" value="THIOL_PROTEASE_CYS"/>
    <property type="match status" value="1"/>
</dbReference>
<dbReference type="InterPro" id="IPR016160">
    <property type="entry name" value="Ald_DH_CS_CYS"/>
</dbReference>
<dbReference type="EMBL" id="CACTIH010005576">
    <property type="protein sequence ID" value="CAA2998017.1"/>
    <property type="molecule type" value="Genomic_DNA"/>
</dbReference>
<evidence type="ECO:0000256" key="2">
    <source>
        <dbReference type="ARBA" id="ARBA00022670"/>
    </source>
</evidence>
<dbReference type="PRINTS" id="PR00705">
    <property type="entry name" value="PAPAIN"/>
</dbReference>
<feature type="domain" description="Cathepsin propeptide inhibitor" evidence="11">
    <location>
        <begin position="347"/>
        <end position="404"/>
    </location>
</feature>
<dbReference type="Pfam" id="PF00112">
    <property type="entry name" value="Peptidase_C1"/>
    <property type="match status" value="1"/>
</dbReference>
<dbReference type="SUPFAM" id="SSF57277">
    <property type="entry name" value="Granulin repeat"/>
    <property type="match status" value="1"/>
</dbReference>
<keyword evidence="6" id="KW-0560">Oxidoreductase</keyword>
<protein>
    <submittedName>
        <fullName evidence="12">Zingipain-2</fullName>
    </submittedName>
</protein>
<evidence type="ECO:0000313" key="13">
    <source>
        <dbReference type="Proteomes" id="UP000594638"/>
    </source>
</evidence>
<evidence type="ECO:0000256" key="1">
    <source>
        <dbReference type="ARBA" id="ARBA00008455"/>
    </source>
</evidence>
<dbReference type="SUPFAM" id="SSF54001">
    <property type="entry name" value="Cysteine proteinases"/>
    <property type="match status" value="1"/>
</dbReference>
<evidence type="ECO:0000256" key="7">
    <source>
        <dbReference type="ARBA" id="ARBA00023157"/>
    </source>
</evidence>
<dbReference type="SMART" id="SM00848">
    <property type="entry name" value="Inhibitor_I29"/>
    <property type="match status" value="1"/>
</dbReference>
<dbReference type="Gramene" id="OE9A112720T1">
    <property type="protein sequence ID" value="OE9A112720C1"/>
    <property type="gene ID" value="OE9A112720"/>
</dbReference>
<dbReference type="Gene3D" id="3.90.70.10">
    <property type="entry name" value="Cysteine proteinases"/>
    <property type="match status" value="1"/>
</dbReference>
<keyword evidence="5" id="KW-0788">Thiol protease</keyword>
<dbReference type="InterPro" id="IPR025660">
    <property type="entry name" value="Pept_his_AS"/>
</dbReference>
<feature type="domain" description="Peptidase C1A papain C-terminal" evidence="10">
    <location>
        <begin position="440"/>
        <end position="655"/>
    </location>
</feature>
<keyword evidence="3" id="KW-0732">Signal</keyword>
<accession>A0A8S0SZW2</accession>
<dbReference type="InterPro" id="IPR000668">
    <property type="entry name" value="Peptidase_C1A_C"/>
</dbReference>
<name>A0A8S0SZW2_OLEEU</name>
<dbReference type="InterPro" id="IPR025661">
    <property type="entry name" value="Pept_asp_AS"/>
</dbReference>
<keyword evidence="8" id="KW-0325">Glycoprotein</keyword>
<dbReference type="FunFam" id="3.90.70.10:FF:000067">
    <property type="entry name" value="Senescence-specific cysteine protease"/>
    <property type="match status" value="1"/>
</dbReference>
<dbReference type="AlphaFoldDB" id="A0A8S0SZW2"/>
<comment type="similarity">
    <text evidence="1">Belongs to the peptidase C1 family.</text>
</comment>
<dbReference type="InterPro" id="IPR037277">
    <property type="entry name" value="Granulin_sf"/>
</dbReference>
<evidence type="ECO:0000313" key="12">
    <source>
        <dbReference type="EMBL" id="CAA2998017.1"/>
    </source>
</evidence>
<evidence type="ECO:0000259" key="10">
    <source>
        <dbReference type="SMART" id="SM00645"/>
    </source>
</evidence>
<evidence type="ECO:0000256" key="6">
    <source>
        <dbReference type="ARBA" id="ARBA00023002"/>
    </source>
</evidence>
<sequence length="749" mass="83342">MSPQFGHMRPCPNSANTLVSGWVNAHPDFCAGPLPNNRNSLYVHATLRPMKTERDLSYIASLGTRGGSTLTRDNVEGMLYDQRILFEMRLRTVKLQIVQHVTNEFARLRDFISTLVSPSSGTSTSPTAPVMNESNIWDDPHEGMSLCYYNFHLQHVCRAVQFSLCVRLQIIKHGLHSSSGIYETLSEGSCSRNVSQYLKSVSSYENNGIVHGKQFTAGSKESLPTPDSTPLCPIIIFSDDEEVSSNGGRRAITVVSFLNLDEVARDEARMMTVGKKVQVLALSEKSGFVACVGFYENQIQFLSKKSRKRIHSNISLSKMHWLWPFSYLVLLFFYVPTCKSSSISDLFNSWCQQYGKTYNSVQEKEYRLKVFEENYAYVSHHNSLGNFSYSLSLNAYADLTQHEFKAKYLGLSPSPDDLIIRLNRGSSPVEGLNLVRESDIPSSLDWRKKGAVTGVKDQGSCGACWSFSATGALEGINKIKTGSLISLSEQELIDCDKSYNDGCGGGLMDYAYKFVIKNHGIDTEKDYPYQGREKTCNKKKLKRRVVTIDSYVDIPDKDEKRLLQAVATQPISVGICGSDRSFQLYSTGIFTGPCSTSLDHAVLIVGYDSKDGKDYWIVKNSWGKSWGMDGYMHMLRNNGNPEGVCGVNTLASYPVKTSPNPPPSPSPTPTRCNLFTYCSSGETCCCARRILGLCLKWKCCGAESAVCCKDRIHCCPNDYPICDTKRNLCLKQIGNATIAKQLGKNRSTS</sequence>
<evidence type="ECO:0000256" key="8">
    <source>
        <dbReference type="ARBA" id="ARBA00023180"/>
    </source>
</evidence>
<evidence type="ECO:0000259" key="11">
    <source>
        <dbReference type="SMART" id="SM00848"/>
    </source>
</evidence>
<dbReference type="InterPro" id="IPR038765">
    <property type="entry name" value="Papain-like_cys_pep_sf"/>
</dbReference>
<keyword evidence="13" id="KW-1185">Reference proteome</keyword>
<proteinExistence type="inferred from homology"/>
<reference evidence="12 13" key="1">
    <citation type="submission" date="2019-12" db="EMBL/GenBank/DDBJ databases">
        <authorList>
            <person name="Alioto T."/>
            <person name="Alioto T."/>
            <person name="Gomez Garrido J."/>
        </authorList>
    </citation>
    <scope>NUCLEOTIDE SEQUENCE [LARGE SCALE GENOMIC DNA]</scope>
</reference>
<keyword evidence="7" id="KW-1015">Disulfide bond</keyword>